<evidence type="ECO:0000256" key="5">
    <source>
        <dbReference type="ARBA" id="ARBA00023163"/>
    </source>
</evidence>
<evidence type="ECO:0000256" key="1">
    <source>
        <dbReference type="ARBA" id="ARBA00022723"/>
    </source>
</evidence>
<dbReference type="GO" id="GO:0000978">
    <property type="term" value="F:RNA polymerase II cis-regulatory region sequence-specific DNA binding"/>
    <property type="evidence" value="ECO:0007669"/>
    <property type="project" value="TreeGrafter"/>
</dbReference>
<dbReference type="STRING" id="1658172.A0A1B7NJR8"/>
<dbReference type="InterPro" id="IPR051430">
    <property type="entry name" value="Fungal_TF_Env_Response"/>
</dbReference>
<dbReference type="GO" id="GO:0001228">
    <property type="term" value="F:DNA-binding transcription activator activity, RNA polymerase II-specific"/>
    <property type="evidence" value="ECO:0007669"/>
    <property type="project" value="TreeGrafter"/>
</dbReference>
<protein>
    <recommendedName>
        <fullName evidence="9">C6 transcription factor</fullName>
    </recommendedName>
</protein>
<name>A0A1B7NJR8_9EURO</name>
<dbReference type="Proteomes" id="UP000091918">
    <property type="component" value="Unassembled WGS sequence"/>
</dbReference>
<dbReference type="CDD" id="cd12148">
    <property type="entry name" value="fungal_TF_MHR"/>
    <property type="match status" value="1"/>
</dbReference>
<sequence length="315" mass="34824">MEVDHQLRQARDMIPKRMAVKPPAECNEPVQYTKSRYVIESIYHKAQCVLHRRFLHRGRENPRYAYSRRACIDSAMELLRFQKMLQTATNAGSVFANTKGYINTTSTHDFLMAGTILALDIYQMIQEKASGRPSADLFALGMDRYQEELEVLCKSRDLWNEVKDQSVDAWRATAIMDVMLGKLFPSQSQQEQNGSNTVPTTGPSAVPTTEALFVPQDEKQNAAMTLGLLSTGLSHIGSTSSPPITDTEPMMKFEAACAFGGGMNQGGMIDPTQLPSPGGTGLGMGVGVSGHMPTMQPFNLDWVCVFDPFIDSFTH</sequence>
<keyword evidence="5" id="KW-0804">Transcription</keyword>
<dbReference type="EMBL" id="LGUA01003859">
    <property type="protein sequence ID" value="OAX76962.1"/>
    <property type="molecule type" value="Genomic_DNA"/>
</dbReference>
<evidence type="ECO:0000256" key="6">
    <source>
        <dbReference type="ARBA" id="ARBA00023242"/>
    </source>
</evidence>
<proteinExistence type="predicted"/>
<evidence type="ECO:0000256" key="2">
    <source>
        <dbReference type="ARBA" id="ARBA00022833"/>
    </source>
</evidence>
<accession>A0A1B7NJR8</accession>
<evidence type="ECO:0000256" key="4">
    <source>
        <dbReference type="ARBA" id="ARBA00023125"/>
    </source>
</evidence>
<comment type="caution">
    <text evidence="7">The sequence shown here is derived from an EMBL/GenBank/DDBJ whole genome shotgun (WGS) entry which is preliminary data.</text>
</comment>
<keyword evidence="6" id="KW-0539">Nucleus</keyword>
<reference evidence="7 8" key="1">
    <citation type="submission" date="2015-07" db="EMBL/GenBank/DDBJ databases">
        <title>Emmonsia species relationships and genome sequence.</title>
        <authorList>
            <person name="Cuomo C.A."/>
            <person name="Schwartz I.S."/>
            <person name="Kenyon C."/>
            <person name="de Hoog G.S."/>
            <person name="Govender N.P."/>
            <person name="Botha A."/>
            <person name="Moreno L."/>
            <person name="de Vries M."/>
            <person name="Munoz J.F."/>
            <person name="Stielow J.B."/>
        </authorList>
    </citation>
    <scope>NUCLEOTIDE SEQUENCE [LARGE SCALE GENOMIC DNA]</scope>
    <source>
        <strain evidence="7 8">CBS 136260</strain>
    </source>
</reference>
<organism evidence="7 8">
    <name type="scientific">Emergomyces africanus</name>
    <dbReference type="NCBI Taxonomy" id="1955775"/>
    <lineage>
        <taxon>Eukaryota</taxon>
        <taxon>Fungi</taxon>
        <taxon>Dikarya</taxon>
        <taxon>Ascomycota</taxon>
        <taxon>Pezizomycotina</taxon>
        <taxon>Eurotiomycetes</taxon>
        <taxon>Eurotiomycetidae</taxon>
        <taxon>Onygenales</taxon>
        <taxon>Ajellomycetaceae</taxon>
        <taxon>Emergomyces</taxon>
    </lineage>
</organism>
<keyword evidence="3" id="KW-0805">Transcription regulation</keyword>
<dbReference type="AlphaFoldDB" id="A0A1B7NJR8"/>
<evidence type="ECO:0008006" key="9">
    <source>
        <dbReference type="Google" id="ProtNLM"/>
    </source>
</evidence>
<evidence type="ECO:0000256" key="3">
    <source>
        <dbReference type="ARBA" id="ARBA00023015"/>
    </source>
</evidence>
<keyword evidence="1" id="KW-0479">Metal-binding</keyword>
<keyword evidence="8" id="KW-1185">Reference proteome</keyword>
<dbReference type="GO" id="GO:0005634">
    <property type="term" value="C:nucleus"/>
    <property type="evidence" value="ECO:0007669"/>
    <property type="project" value="TreeGrafter"/>
</dbReference>
<dbReference type="OrthoDB" id="762982at2759"/>
<keyword evidence="4" id="KW-0238">DNA-binding</keyword>
<gene>
    <name evidence="7" type="ORF">ACJ72_08744</name>
</gene>
<evidence type="ECO:0000313" key="7">
    <source>
        <dbReference type="EMBL" id="OAX76962.1"/>
    </source>
</evidence>
<dbReference type="GO" id="GO:0046872">
    <property type="term" value="F:metal ion binding"/>
    <property type="evidence" value="ECO:0007669"/>
    <property type="project" value="UniProtKB-KW"/>
</dbReference>
<dbReference type="PANTHER" id="PTHR31944:SF131">
    <property type="entry name" value="HEME-RESPONSIVE ZINC FINGER TRANSCRIPTION FACTOR HAP1"/>
    <property type="match status" value="1"/>
</dbReference>
<dbReference type="PANTHER" id="PTHR31944">
    <property type="entry name" value="HEME-RESPONSIVE ZINC FINGER TRANSCRIPTION FACTOR HAP1"/>
    <property type="match status" value="1"/>
</dbReference>
<evidence type="ECO:0000313" key="8">
    <source>
        <dbReference type="Proteomes" id="UP000091918"/>
    </source>
</evidence>
<keyword evidence="2" id="KW-0862">Zinc</keyword>